<dbReference type="InterPro" id="IPR010187">
    <property type="entry name" value="Various_sel_PB"/>
</dbReference>
<evidence type="ECO:0000256" key="2">
    <source>
        <dbReference type="ARBA" id="ARBA00023002"/>
    </source>
</evidence>
<dbReference type="Proteomes" id="UP000460412">
    <property type="component" value="Unassembled WGS sequence"/>
</dbReference>
<proteinExistence type="predicted"/>
<dbReference type="EMBL" id="WUQX01000001">
    <property type="protein sequence ID" value="MXP78470.1"/>
    <property type="molecule type" value="Genomic_DNA"/>
</dbReference>
<evidence type="ECO:0000313" key="4">
    <source>
        <dbReference type="Proteomes" id="UP000460412"/>
    </source>
</evidence>
<dbReference type="AlphaFoldDB" id="A0A7X3MLH6"/>
<keyword evidence="1" id="KW-0712">Selenocysteine</keyword>
<protein>
    <submittedName>
        <fullName evidence="3">Glycine/betaine/sarcosine/D-proline family reductase selenoprotein B</fullName>
    </submittedName>
</protein>
<sequence length="111" mass="12413">MMPNHEDIPVPTNSKFYKSYTFGDTEGLKAEDYEVSHQRYNNAFVLDDPNRLVPVDAMRTLEKEGKIGSLLDTYYTTAGVMTPMEVGKKFGEGSARDLKDNNVDAVILTST</sequence>
<name>A0A7X3MLH6_9FIRM</name>
<reference evidence="3 4" key="1">
    <citation type="submission" date="2019-12" db="EMBL/GenBank/DDBJ databases">
        <title>Sporaefaciens musculi gen. nov., sp. nov., a novel bacterium isolated from the caecum of an obese mouse.</title>
        <authorList>
            <person name="Rasmussen T.S."/>
            <person name="Streidl T."/>
            <person name="Hitch T.C.A."/>
            <person name="Wortmann E."/>
            <person name="Deptula P."/>
            <person name="Hansen M."/>
            <person name="Nielsen D.S."/>
            <person name="Clavel T."/>
            <person name="Vogensen F.K."/>
        </authorList>
    </citation>
    <scope>NUCLEOTIDE SEQUENCE [LARGE SCALE GENOMIC DNA]</scope>
    <source>
        <strain evidence="3 4">WCA-9-b2</strain>
    </source>
</reference>
<dbReference type="NCBIfam" id="TIGR01918">
    <property type="entry name" value="various_sel_PB"/>
    <property type="match status" value="1"/>
</dbReference>
<comment type="caution">
    <text evidence="3">The sequence shown here is derived from an EMBL/GenBank/DDBJ whole genome shotgun (WGS) entry which is preliminary data.</text>
</comment>
<dbReference type="GO" id="GO:0050485">
    <property type="term" value="F:oxidoreductase activity, acting on X-H and Y-H to form an X-Y bond, with a disulfide as acceptor"/>
    <property type="evidence" value="ECO:0007669"/>
    <property type="project" value="InterPro"/>
</dbReference>
<gene>
    <name evidence="3" type="ORF">GN277_24960</name>
</gene>
<evidence type="ECO:0000256" key="1">
    <source>
        <dbReference type="ARBA" id="ARBA00022933"/>
    </source>
</evidence>
<accession>A0A7X3MLH6</accession>
<keyword evidence="2" id="KW-0560">Oxidoreductase</keyword>
<organism evidence="3 4">
    <name type="scientific">Sporofaciens musculi</name>
    <dbReference type="NCBI Taxonomy" id="2681861"/>
    <lineage>
        <taxon>Bacteria</taxon>
        <taxon>Bacillati</taxon>
        <taxon>Bacillota</taxon>
        <taxon>Clostridia</taxon>
        <taxon>Lachnospirales</taxon>
        <taxon>Lachnospiraceae</taxon>
        <taxon>Sporofaciens</taxon>
    </lineage>
</organism>
<dbReference type="Pfam" id="PF07355">
    <property type="entry name" value="GRDB"/>
    <property type="match status" value="1"/>
</dbReference>
<keyword evidence="4" id="KW-1185">Reference proteome</keyword>
<evidence type="ECO:0000313" key="3">
    <source>
        <dbReference type="EMBL" id="MXP78470.1"/>
    </source>
</evidence>